<reference evidence="6" key="2">
    <citation type="journal article" date="2024" name="Antonie Van Leeuwenhoek">
        <title>Roseihalotalea indica gen. nov., sp. nov., a halophilic Bacteroidetes from mesopelagic Southwest Indian Ocean with higher carbohydrate metabolic potential.</title>
        <authorList>
            <person name="Chen B."/>
            <person name="Zhang M."/>
            <person name="Lin D."/>
            <person name="Ye J."/>
            <person name="Tang K."/>
        </authorList>
    </citation>
    <scope>NUCLEOTIDE SEQUENCE</scope>
    <source>
        <strain evidence="6">TK19036</strain>
    </source>
</reference>
<dbReference type="InterPro" id="IPR053034">
    <property type="entry name" value="Glucuronokinase-like"/>
</dbReference>
<feature type="domain" description="GHMP kinase N-terminal" evidence="4">
    <location>
        <begin position="81"/>
        <end position="174"/>
    </location>
</feature>
<name>A0AA49JFA5_9BACT</name>
<dbReference type="InterPro" id="IPR036554">
    <property type="entry name" value="GHMP_kinase_C_sf"/>
</dbReference>
<dbReference type="InterPro" id="IPR020568">
    <property type="entry name" value="Ribosomal_Su5_D2-typ_SF"/>
</dbReference>
<evidence type="ECO:0000313" key="6">
    <source>
        <dbReference type="EMBL" id="WKN39053.1"/>
    </source>
</evidence>
<protein>
    <submittedName>
        <fullName evidence="6">GHMP kinase</fullName>
    </submittedName>
</protein>
<dbReference type="AlphaFoldDB" id="A0AA49JFA5"/>
<evidence type="ECO:0000259" key="4">
    <source>
        <dbReference type="Pfam" id="PF00288"/>
    </source>
</evidence>
<reference evidence="6" key="1">
    <citation type="journal article" date="2023" name="Comput. Struct. Biotechnol. J.">
        <title>Discovery of a novel marine Bacteroidetes with a rich repertoire of carbohydrate-active enzymes.</title>
        <authorList>
            <person name="Chen B."/>
            <person name="Liu G."/>
            <person name="Chen Q."/>
            <person name="Wang H."/>
            <person name="Liu L."/>
            <person name="Tang K."/>
        </authorList>
    </citation>
    <scope>NUCLEOTIDE SEQUENCE</scope>
    <source>
        <strain evidence="6">TK19036</strain>
    </source>
</reference>
<dbReference type="EMBL" id="CP120682">
    <property type="protein sequence ID" value="WKN39053.1"/>
    <property type="molecule type" value="Genomic_DNA"/>
</dbReference>
<proteinExistence type="predicted"/>
<evidence type="ECO:0000259" key="5">
    <source>
        <dbReference type="Pfam" id="PF08544"/>
    </source>
</evidence>
<dbReference type="PRINTS" id="PR00959">
    <property type="entry name" value="MEVGALKINASE"/>
</dbReference>
<keyword evidence="2 6" id="KW-0808">Transferase</keyword>
<dbReference type="SUPFAM" id="SSF54211">
    <property type="entry name" value="Ribosomal protein S5 domain 2-like"/>
    <property type="match status" value="1"/>
</dbReference>
<gene>
    <name evidence="6" type="ORF">K4G66_10100</name>
</gene>
<evidence type="ECO:0000256" key="1">
    <source>
        <dbReference type="ARBA" id="ARBA00022741"/>
    </source>
</evidence>
<dbReference type="GO" id="GO:0005524">
    <property type="term" value="F:ATP binding"/>
    <property type="evidence" value="ECO:0007669"/>
    <property type="project" value="UniProtKB-KW"/>
</dbReference>
<keyword evidence="3" id="KW-0067">ATP-binding</keyword>
<accession>A0AA49JFA5</accession>
<organism evidence="6">
    <name type="scientific">Roseihalotalea indica</name>
    <dbReference type="NCBI Taxonomy" id="2867963"/>
    <lineage>
        <taxon>Bacteria</taxon>
        <taxon>Pseudomonadati</taxon>
        <taxon>Bacteroidota</taxon>
        <taxon>Cytophagia</taxon>
        <taxon>Cytophagales</taxon>
        <taxon>Catalimonadaceae</taxon>
        <taxon>Roseihalotalea</taxon>
    </lineage>
</organism>
<dbReference type="PANTHER" id="PTHR38710:SF1">
    <property type="entry name" value="WITH PUTATIVE URIDYL PYROPHOSPHORYLASE-RELATED"/>
    <property type="match status" value="1"/>
</dbReference>
<feature type="domain" description="GHMP kinase C-terminal" evidence="5">
    <location>
        <begin position="250"/>
        <end position="322"/>
    </location>
</feature>
<keyword evidence="1" id="KW-0547">Nucleotide-binding</keyword>
<dbReference type="InterPro" id="IPR013750">
    <property type="entry name" value="GHMP_kinase_C_dom"/>
</dbReference>
<dbReference type="Gene3D" id="3.30.230.120">
    <property type="match status" value="1"/>
</dbReference>
<evidence type="ECO:0000256" key="2">
    <source>
        <dbReference type="ARBA" id="ARBA00022777"/>
    </source>
</evidence>
<sequence length="334" mass="37629">MDHSIIETSAYARAGLLGNPTDGYFGKSISIIVRNFGARISLYPSPELQIEPQEQDINIYRNIYHLVDSVKLTGYYGGSRLIKAAIKRFCEYCEYQQIKLESKNFTIRYHSSIPRQVGLAGSSAIITATMRALMEYYRVEIPLDVLPSIVLSAEMDELGINAGLQDRVAQAYEGCVYMDFEKEYLLREGKGKYERLDPTLLPNLYLAYKVNLGKVSGAVFNDVRARFEKGDEEVIKTIGEIANLATLGKEAILRKDWKTLHELMNKNFDLRCKIMNVSDSNKELVATARRCGASAKFTGSGGSIIGMYENDEVLNKLVVELKKINARVIKPYIF</sequence>
<dbReference type="Pfam" id="PF08544">
    <property type="entry name" value="GHMP_kinases_C"/>
    <property type="match status" value="1"/>
</dbReference>
<dbReference type="PANTHER" id="PTHR38710">
    <property type="entry name" value="WITH PUTATIVE URIDYL PYROPHOSPHORYLASE-RELATED"/>
    <property type="match status" value="1"/>
</dbReference>
<dbReference type="Pfam" id="PF00288">
    <property type="entry name" value="GHMP_kinases_N"/>
    <property type="match status" value="1"/>
</dbReference>
<keyword evidence="2 6" id="KW-0418">Kinase</keyword>
<dbReference type="GO" id="GO:0016301">
    <property type="term" value="F:kinase activity"/>
    <property type="evidence" value="ECO:0007669"/>
    <property type="project" value="UniProtKB-KW"/>
</dbReference>
<evidence type="ECO:0000256" key="3">
    <source>
        <dbReference type="ARBA" id="ARBA00022840"/>
    </source>
</evidence>
<dbReference type="SUPFAM" id="SSF55060">
    <property type="entry name" value="GHMP Kinase, C-terminal domain"/>
    <property type="match status" value="1"/>
</dbReference>
<dbReference type="InterPro" id="IPR006204">
    <property type="entry name" value="GHMP_kinase_N_dom"/>
</dbReference>